<protein>
    <recommendedName>
        <fullName evidence="3">DNA-binding protein</fullName>
    </recommendedName>
</protein>
<dbReference type="Proteomes" id="UP000245866">
    <property type="component" value="Unassembled WGS sequence"/>
</dbReference>
<comment type="caution">
    <text evidence="1">The sequence shown here is derived from an EMBL/GenBank/DDBJ whole genome shotgun (WGS) entry which is preliminary data.</text>
</comment>
<evidence type="ECO:0008006" key="3">
    <source>
        <dbReference type="Google" id="ProtNLM"/>
    </source>
</evidence>
<gene>
    <name evidence="1" type="ORF">DKZ23_05410</name>
</gene>
<reference evidence="1 2" key="1">
    <citation type="journal article" date="2018" name="Front. Microbiol.">
        <title>Comparative Genomics of the Herbivore Gut Symbiont Lactobacillus reuteri Reveals Genetic Diversity and Lifestyle Adaptation.</title>
        <authorList>
            <person name="Zhao J."/>
        </authorList>
    </citation>
    <scope>NUCLEOTIDE SEQUENCE [LARGE SCALE GENOMIC DNA]</scope>
    <source>
        <strain evidence="1 2">LR12</strain>
    </source>
</reference>
<sequence length="111" mass="12709">MEAQNANKRAELLLKIAGRTHGDLYQQLMNEATDQLMFPVYQDKVFTAGDIASQLGVSPYTIGIWGQRLGLKAPKGMTNRYGYWKGNRYYYNQLAVQNFYEHQAAIIDDEL</sequence>
<proteinExistence type="predicted"/>
<organism evidence="1 2">
    <name type="scientific">Limosilactobacillus reuteri</name>
    <name type="common">Lactobacillus reuteri</name>
    <dbReference type="NCBI Taxonomy" id="1598"/>
    <lineage>
        <taxon>Bacteria</taxon>
        <taxon>Bacillati</taxon>
        <taxon>Bacillota</taxon>
        <taxon>Bacilli</taxon>
        <taxon>Lactobacillales</taxon>
        <taxon>Lactobacillaceae</taxon>
        <taxon>Limosilactobacillus</taxon>
    </lineage>
</organism>
<accession>A0A317GG66</accession>
<dbReference type="AlphaFoldDB" id="A0A317GG66"/>
<dbReference type="RefSeq" id="WP_134907424.1">
    <property type="nucleotide sequence ID" value="NZ_JAJAOX010000342.1"/>
</dbReference>
<name>A0A317GG66_LIMRT</name>
<dbReference type="EMBL" id="QGHS01000054">
    <property type="protein sequence ID" value="PWT46943.1"/>
    <property type="molecule type" value="Genomic_DNA"/>
</dbReference>
<evidence type="ECO:0000313" key="2">
    <source>
        <dbReference type="Proteomes" id="UP000245866"/>
    </source>
</evidence>
<evidence type="ECO:0000313" key="1">
    <source>
        <dbReference type="EMBL" id="PWT46943.1"/>
    </source>
</evidence>